<evidence type="ECO:0000313" key="4">
    <source>
        <dbReference type="Proteomes" id="UP000701801"/>
    </source>
</evidence>
<keyword evidence="4" id="KW-1185">Reference proteome</keyword>
<gene>
    <name evidence="3" type="ORF">HYALB_00010501</name>
</gene>
<evidence type="ECO:0000313" key="3">
    <source>
        <dbReference type="EMBL" id="CAG8979410.1"/>
    </source>
</evidence>
<feature type="region of interest" description="Disordered" evidence="1">
    <location>
        <begin position="1"/>
        <end position="33"/>
    </location>
</feature>
<dbReference type="InterPro" id="IPR058846">
    <property type="entry name" value="PAS-like"/>
</dbReference>
<evidence type="ECO:0000256" key="1">
    <source>
        <dbReference type="SAM" id="MobiDB-lite"/>
    </source>
</evidence>
<sequence length="110" mass="11782">MSDTARRGSTCETTPDERSKGEPQVITKTAGRIPDGDERPIFVLDLKSPAIAATTRTIPVYQNASLQMLDRVGVAVSQGTGAEAHKSSVADSTQTRLLLDWATSKPELVN</sequence>
<dbReference type="Proteomes" id="UP000701801">
    <property type="component" value="Unassembled WGS sequence"/>
</dbReference>
<name>A0A9N9Q4H6_9HELO</name>
<reference evidence="3" key="1">
    <citation type="submission" date="2021-07" db="EMBL/GenBank/DDBJ databases">
        <authorList>
            <person name="Durling M."/>
        </authorList>
    </citation>
    <scope>NUCLEOTIDE SEQUENCE</scope>
</reference>
<protein>
    <recommendedName>
        <fullName evidence="2">PAS-like domain-containing protein</fullName>
    </recommendedName>
</protein>
<proteinExistence type="predicted"/>
<dbReference type="AlphaFoldDB" id="A0A9N9Q4H6"/>
<dbReference type="Pfam" id="PF26131">
    <property type="entry name" value="PAS-like"/>
    <property type="match status" value="1"/>
</dbReference>
<organism evidence="3 4">
    <name type="scientific">Hymenoscyphus albidus</name>
    <dbReference type="NCBI Taxonomy" id="595503"/>
    <lineage>
        <taxon>Eukaryota</taxon>
        <taxon>Fungi</taxon>
        <taxon>Dikarya</taxon>
        <taxon>Ascomycota</taxon>
        <taxon>Pezizomycotina</taxon>
        <taxon>Leotiomycetes</taxon>
        <taxon>Helotiales</taxon>
        <taxon>Helotiaceae</taxon>
        <taxon>Hymenoscyphus</taxon>
    </lineage>
</organism>
<comment type="caution">
    <text evidence="3">The sequence shown here is derived from an EMBL/GenBank/DDBJ whole genome shotgun (WGS) entry which is preliminary data.</text>
</comment>
<evidence type="ECO:0000259" key="2">
    <source>
        <dbReference type="Pfam" id="PF26131"/>
    </source>
</evidence>
<accession>A0A9N9Q4H6</accession>
<dbReference type="EMBL" id="CAJVRM010000309">
    <property type="protein sequence ID" value="CAG8979410.1"/>
    <property type="molecule type" value="Genomic_DNA"/>
</dbReference>
<feature type="domain" description="PAS-like" evidence="2">
    <location>
        <begin position="35"/>
        <end position="106"/>
    </location>
</feature>